<comment type="caution">
    <text evidence="1">The sequence shown here is derived from an EMBL/GenBank/DDBJ whole genome shotgun (WGS) entry which is preliminary data.</text>
</comment>
<dbReference type="EMBL" id="JACHDD010000001">
    <property type="protein sequence ID" value="MBB5421994.1"/>
    <property type="molecule type" value="Genomic_DNA"/>
</dbReference>
<gene>
    <name evidence="1" type="ORF">HDG40_000135</name>
</gene>
<evidence type="ECO:0000313" key="2">
    <source>
        <dbReference type="Proteomes" id="UP000592780"/>
    </source>
</evidence>
<accession>A0A6I1PS64</accession>
<reference evidence="1 2" key="1">
    <citation type="submission" date="2020-08" db="EMBL/GenBank/DDBJ databases">
        <title>Genomic Encyclopedia of Type Strains, Phase IV (KMG-V): Genome sequencing to study the core and pangenomes of soil and plant-associated prokaryotes.</title>
        <authorList>
            <person name="Whitman W."/>
        </authorList>
    </citation>
    <scope>NUCLEOTIDE SEQUENCE [LARGE SCALE GENOMIC DNA]</scope>
    <source>
        <strain evidence="1 2">JPY158</strain>
    </source>
</reference>
<proteinExistence type="predicted"/>
<sequence>MAKKFPINPLHPERVCWGCDHYCPANDMRCGDGQSRAQHPAELLRSP</sequence>
<dbReference type="OrthoDB" id="6992469at2"/>
<evidence type="ECO:0000313" key="1">
    <source>
        <dbReference type="EMBL" id="MBB5421994.1"/>
    </source>
</evidence>
<organism evidence="1 2">
    <name type="scientific">Paraburkholderia atlantica</name>
    <dbReference type="NCBI Taxonomy" id="2654982"/>
    <lineage>
        <taxon>Bacteria</taxon>
        <taxon>Pseudomonadati</taxon>
        <taxon>Pseudomonadota</taxon>
        <taxon>Betaproteobacteria</taxon>
        <taxon>Burkholderiales</taxon>
        <taxon>Burkholderiaceae</taxon>
        <taxon>Paraburkholderia</taxon>
    </lineage>
</organism>
<dbReference type="InterPro" id="IPR021430">
    <property type="entry name" value="DUF3079"/>
</dbReference>
<dbReference type="Proteomes" id="UP000592780">
    <property type="component" value="Unassembled WGS sequence"/>
</dbReference>
<protein>
    <submittedName>
        <fullName evidence="1">Uncharacterized protein</fullName>
    </submittedName>
</protein>
<name>A0A6I1PS64_PARAM</name>
<dbReference type="Pfam" id="PF11278">
    <property type="entry name" value="DUF3079"/>
    <property type="match status" value="1"/>
</dbReference>
<keyword evidence="2" id="KW-1185">Reference proteome</keyword>
<dbReference type="AlphaFoldDB" id="A0A6I1PS64"/>